<dbReference type="InterPro" id="IPR033121">
    <property type="entry name" value="PEPTIDASE_A1"/>
</dbReference>
<keyword evidence="3 7" id="KW-0732">Signal</keyword>
<evidence type="ECO:0000256" key="5">
    <source>
        <dbReference type="ARBA" id="ARBA00022801"/>
    </source>
</evidence>
<keyword evidence="4" id="KW-0064">Aspartyl protease</keyword>
<feature type="compositionally biased region" description="Gly residues" evidence="6">
    <location>
        <begin position="440"/>
        <end position="452"/>
    </location>
</feature>
<dbReference type="InterPro" id="IPR021109">
    <property type="entry name" value="Peptidase_aspartic_dom_sf"/>
</dbReference>
<evidence type="ECO:0000313" key="9">
    <source>
        <dbReference type="EMBL" id="KAK7998667.1"/>
    </source>
</evidence>
<feature type="compositionally biased region" description="Low complexity" evidence="6">
    <location>
        <begin position="415"/>
        <end position="439"/>
    </location>
</feature>
<dbReference type="PANTHER" id="PTHR47966">
    <property type="entry name" value="BETA-SITE APP-CLEAVING ENZYME, ISOFORM A-RELATED"/>
    <property type="match status" value="1"/>
</dbReference>
<dbReference type="CDD" id="cd05474">
    <property type="entry name" value="SAP_like"/>
    <property type="match status" value="1"/>
</dbReference>
<dbReference type="InterPro" id="IPR001461">
    <property type="entry name" value="Aspartic_peptidase_A1"/>
</dbReference>
<dbReference type="Proteomes" id="UP001396898">
    <property type="component" value="Unassembled WGS sequence"/>
</dbReference>
<dbReference type="EMBL" id="JAQQWI010000021">
    <property type="protein sequence ID" value="KAK7998667.1"/>
    <property type="molecule type" value="Genomic_DNA"/>
</dbReference>
<keyword evidence="5" id="KW-0378">Hydrolase</keyword>
<feature type="region of interest" description="Disordered" evidence="6">
    <location>
        <begin position="410"/>
        <end position="452"/>
    </location>
</feature>
<accession>A0ABR1R3F8</accession>
<keyword evidence="2" id="KW-0645">Protease</keyword>
<evidence type="ECO:0000256" key="3">
    <source>
        <dbReference type="ARBA" id="ARBA00022729"/>
    </source>
</evidence>
<evidence type="ECO:0000256" key="2">
    <source>
        <dbReference type="ARBA" id="ARBA00022670"/>
    </source>
</evidence>
<feature type="chain" id="PRO_5045162029" description="Peptidase A1 domain-containing protein" evidence="7">
    <location>
        <begin position="19"/>
        <end position="479"/>
    </location>
</feature>
<sequence length="479" mass="50404">MTILIPLLAACCLGFAQASEGPGVVSLPVARQYDDPGQAMRQRDTVPWELGNAFIRYGQFTVNISMGNPPQDLVLKVDSASAETWAFGPNACSAWSSCVGGEFKPADSKSYVNISSYPEFKISYMDGAKIRGQYFADDLKVGNMVLKNITMAVANTADGITRGIIGVGFPADAGPHGSSWEYPTIMDELVLQGKIQRRSYSLYMDGVDATTGSLLFGGYDRAKFEGELKTLPIVRKFTDPVVQWDSLSVTNKSGTFNATSPSEFPAHANLDLGASFLHIPQNAFKVLVESIGSKYDSASDRYEVDCGLGKKHPGSLDFVFGGNGTNPVNVSVPFSDLAVTYVDASTGKTSMRNGKPYCRLGVGVCENTKSGKCGFGDTFLRSVYVVYDLDHYEIRMAPIKHKATESSLVSFGNNTETPVSSSSATPSPTGTGTESPSTAPGGGAASSPTGGSGGASLLPVGGGLLLSLVLLVSGLSGLA</sequence>
<protein>
    <recommendedName>
        <fullName evidence="8">Peptidase A1 domain-containing protein</fullName>
    </recommendedName>
</protein>
<comment type="caution">
    <text evidence="9">The sequence shown here is derived from an EMBL/GenBank/DDBJ whole genome shotgun (WGS) entry which is preliminary data.</text>
</comment>
<evidence type="ECO:0000256" key="4">
    <source>
        <dbReference type="ARBA" id="ARBA00022750"/>
    </source>
</evidence>
<organism evidence="9 10">
    <name type="scientific">Apiospora marii</name>
    <dbReference type="NCBI Taxonomy" id="335849"/>
    <lineage>
        <taxon>Eukaryota</taxon>
        <taxon>Fungi</taxon>
        <taxon>Dikarya</taxon>
        <taxon>Ascomycota</taxon>
        <taxon>Pezizomycotina</taxon>
        <taxon>Sordariomycetes</taxon>
        <taxon>Xylariomycetidae</taxon>
        <taxon>Amphisphaeriales</taxon>
        <taxon>Apiosporaceae</taxon>
        <taxon>Apiospora</taxon>
    </lineage>
</organism>
<dbReference type="PANTHER" id="PTHR47966:SF65">
    <property type="entry name" value="ASPARTIC-TYPE ENDOPEPTIDASE"/>
    <property type="match status" value="1"/>
</dbReference>
<dbReference type="PRINTS" id="PR00792">
    <property type="entry name" value="PEPSIN"/>
</dbReference>
<reference evidence="9 10" key="1">
    <citation type="submission" date="2023-01" db="EMBL/GenBank/DDBJ databases">
        <title>Analysis of 21 Apiospora genomes using comparative genomics revels a genus with tremendous synthesis potential of carbohydrate active enzymes and secondary metabolites.</title>
        <authorList>
            <person name="Sorensen T."/>
        </authorList>
    </citation>
    <scope>NUCLEOTIDE SEQUENCE [LARGE SCALE GENOMIC DNA]</scope>
    <source>
        <strain evidence="9 10">CBS 20057</strain>
    </source>
</reference>
<name>A0ABR1R3F8_9PEZI</name>
<dbReference type="Gene3D" id="2.40.70.10">
    <property type="entry name" value="Acid Proteases"/>
    <property type="match status" value="2"/>
</dbReference>
<feature type="signal peptide" evidence="7">
    <location>
        <begin position="1"/>
        <end position="18"/>
    </location>
</feature>
<comment type="similarity">
    <text evidence="1">Belongs to the peptidase A1 family.</text>
</comment>
<dbReference type="SUPFAM" id="SSF50630">
    <property type="entry name" value="Acid proteases"/>
    <property type="match status" value="1"/>
</dbReference>
<evidence type="ECO:0000256" key="7">
    <source>
        <dbReference type="SAM" id="SignalP"/>
    </source>
</evidence>
<dbReference type="InterPro" id="IPR033876">
    <property type="entry name" value="SAP-like"/>
</dbReference>
<keyword evidence="10" id="KW-1185">Reference proteome</keyword>
<evidence type="ECO:0000256" key="1">
    <source>
        <dbReference type="ARBA" id="ARBA00007447"/>
    </source>
</evidence>
<dbReference type="PROSITE" id="PS51767">
    <property type="entry name" value="PEPTIDASE_A1"/>
    <property type="match status" value="1"/>
</dbReference>
<dbReference type="Pfam" id="PF00026">
    <property type="entry name" value="Asp"/>
    <property type="match status" value="1"/>
</dbReference>
<feature type="domain" description="Peptidase A1" evidence="8">
    <location>
        <begin position="60"/>
        <end position="397"/>
    </location>
</feature>
<evidence type="ECO:0000256" key="6">
    <source>
        <dbReference type="SAM" id="MobiDB-lite"/>
    </source>
</evidence>
<gene>
    <name evidence="9" type="ORF">PG991_015146</name>
</gene>
<evidence type="ECO:0000259" key="8">
    <source>
        <dbReference type="PROSITE" id="PS51767"/>
    </source>
</evidence>
<evidence type="ECO:0000313" key="10">
    <source>
        <dbReference type="Proteomes" id="UP001396898"/>
    </source>
</evidence>
<proteinExistence type="inferred from homology"/>